<reference evidence="1 2" key="1">
    <citation type="submission" date="2017-07" db="EMBL/GenBank/DDBJ databases">
        <title>Draft whole genome sequences of clinical Proprionibacteriaceae strains.</title>
        <authorList>
            <person name="Bernier A.-M."/>
            <person name="Bernard K."/>
            <person name="Domingo M.-C."/>
        </authorList>
    </citation>
    <scope>NUCLEOTIDE SEQUENCE [LARGE SCALE GENOMIC DNA]</scope>
    <source>
        <strain evidence="1 2">NML 030167</strain>
    </source>
</reference>
<dbReference type="Proteomes" id="UP000215896">
    <property type="component" value="Unassembled WGS sequence"/>
</dbReference>
<dbReference type="EMBL" id="NMVO01000001">
    <property type="protein sequence ID" value="OYO17384.1"/>
    <property type="molecule type" value="Genomic_DNA"/>
</dbReference>
<dbReference type="AlphaFoldDB" id="A0A255GVX4"/>
<name>A0A255GVX4_9ACTN</name>
<organism evidence="1 2">
    <name type="scientific">Enemella evansiae</name>
    <dbReference type="NCBI Taxonomy" id="2016499"/>
    <lineage>
        <taxon>Bacteria</taxon>
        <taxon>Bacillati</taxon>
        <taxon>Actinomycetota</taxon>
        <taxon>Actinomycetes</taxon>
        <taxon>Propionibacteriales</taxon>
        <taxon>Propionibacteriaceae</taxon>
        <taxon>Enemella</taxon>
    </lineage>
</organism>
<accession>A0A255GVX4</accession>
<comment type="caution">
    <text evidence="1">The sequence shown here is derived from an EMBL/GenBank/DDBJ whole genome shotgun (WGS) entry which is preliminary data.</text>
</comment>
<evidence type="ECO:0000313" key="1">
    <source>
        <dbReference type="EMBL" id="OYO17384.1"/>
    </source>
</evidence>
<proteinExistence type="predicted"/>
<evidence type="ECO:0000313" key="2">
    <source>
        <dbReference type="Proteomes" id="UP000215896"/>
    </source>
</evidence>
<protein>
    <submittedName>
        <fullName evidence="1">Uncharacterized protein</fullName>
    </submittedName>
</protein>
<keyword evidence="2" id="KW-1185">Reference proteome</keyword>
<gene>
    <name evidence="1" type="ORF">CGZ94_00265</name>
</gene>
<sequence>MQEGCEERGFKGVVRVNQTDSGSPRTATIFYAITGAGSEDGNSANVQASDSGAATGVSLATDDNAIQDGQYRRLGSVYQREPHNRITIYFTFDDANLPDPACSVDIDM</sequence>